<dbReference type="Proteomes" id="UP001189429">
    <property type="component" value="Unassembled WGS sequence"/>
</dbReference>
<feature type="non-terminal residue" evidence="2">
    <location>
        <position position="182"/>
    </location>
</feature>
<proteinExistence type="predicted"/>
<accession>A0ABN9XA95</accession>
<keyword evidence="3" id="KW-1185">Reference proteome</keyword>
<gene>
    <name evidence="2" type="ORF">PCOR1329_LOCUS73651</name>
</gene>
<evidence type="ECO:0000256" key="1">
    <source>
        <dbReference type="SAM" id="MobiDB-lite"/>
    </source>
</evidence>
<feature type="region of interest" description="Disordered" evidence="1">
    <location>
        <begin position="28"/>
        <end position="55"/>
    </location>
</feature>
<feature type="compositionally biased region" description="Basic and acidic residues" evidence="1">
    <location>
        <begin position="153"/>
        <end position="172"/>
    </location>
</feature>
<evidence type="ECO:0000313" key="2">
    <source>
        <dbReference type="EMBL" id="CAK0894678.1"/>
    </source>
</evidence>
<comment type="caution">
    <text evidence="2">The sequence shown here is derived from an EMBL/GenBank/DDBJ whole genome shotgun (WGS) entry which is preliminary data.</text>
</comment>
<feature type="region of interest" description="Disordered" evidence="1">
    <location>
        <begin position="69"/>
        <end position="102"/>
    </location>
</feature>
<name>A0ABN9XA95_9DINO</name>
<dbReference type="EMBL" id="CAUYUJ010019932">
    <property type="protein sequence ID" value="CAK0894678.1"/>
    <property type="molecule type" value="Genomic_DNA"/>
</dbReference>
<evidence type="ECO:0000313" key="3">
    <source>
        <dbReference type="Proteomes" id="UP001189429"/>
    </source>
</evidence>
<feature type="non-terminal residue" evidence="2">
    <location>
        <position position="1"/>
    </location>
</feature>
<sequence>ASGSAAAREELWWPGGRCFQRSSASSAAADEESCRGERPAFPPLPAGAPAASALSPTSSWVELGLAAPSASATPVPCSPGARSASAAAPSEASHCAGAAGRGAAGPLRASLVAWMDPFGGGEDRGRHACGLAADAAEQQGATGHETGPGEPRVAARDRGRAVRGDGDRRPLDRVGLGRRARG</sequence>
<feature type="region of interest" description="Disordered" evidence="1">
    <location>
        <begin position="133"/>
        <end position="182"/>
    </location>
</feature>
<organism evidence="2 3">
    <name type="scientific">Prorocentrum cordatum</name>
    <dbReference type="NCBI Taxonomy" id="2364126"/>
    <lineage>
        <taxon>Eukaryota</taxon>
        <taxon>Sar</taxon>
        <taxon>Alveolata</taxon>
        <taxon>Dinophyceae</taxon>
        <taxon>Prorocentrales</taxon>
        <taxon>Prorocentraceae</taxon>
        <taxon>Prorocentrum</taxon>
    </lineage>
</organism>
<protein>
    <submittedName>
        <fullName evidence="2">Uncharacterized protein</fullName>
    </submittedName>
</protein>
<reference evidence="2" key="1">
    <citation type="submission" date="2023-10" db="EMBL/GenBank/DDBJ databases">
        <authorList>
            <person name="Chen Y."/>
            <person name="Shah S."/>
            <person name="Dougan E. K."/>
            <person name="Thang M."/>
            <person name="Chan C."/>
        </authorList>
    </citation>
    <scope>NUCLEOTIDE SEQUENCE [LARGE SCALE GENOMIC DNA]</scope>
</reference>
<feature type="compositionally biased region" description="Low complexity" evidence="1">
    <location>
        <begin position="78"/>
        <end position="98"/>
    </location>
</feature>